<comment type="caution">
    <text evidence="1">The sequence shown here is derived from an EMBL/GenBank/DDBJ whole genome shotgun (WGS) entry which is preliminary data.</text>
</comment>
<evidence type="ECO:0000313" key="2">
    <source>
        <dbReference type="Proteomes" id="UP000265515"/>
    </source>
</evidence>
<dbReference type="OrthoDB" id="14187at2759"/>
<keyword evidence="2" id="KW-1185">Reference proteome</keyword>
<sequence>MCYVLYSETTLGILKKARWFHITVPFERETGLKTARQKVNALSILLRDFPTQELWSASEPEEMVEEMERIFGHMRRRAVTMKMMPTDAASDPLVWSVAFVDALSRDLANQLIRELGAKNLMALAFEEFDKATAGCASLFDVWLKESFRFCKHVSDLAKRNKGGRLFPRVRTYLGDNCPSYQVQSAGCVWSSCHPYPPQHTPMCYMLGSPGVMNPTS</sequence>
<dbReference type="Proteomes" id="UP000265515">
    <property type="component" value="Unassembled WGS sequence"/>
</dbReference>
<accession>A0A388KSC5</accession>
<dbReference type="AlphaFoldDB" id="A0A388KSC5"/>
<organism evidence="1 2">
    <name type="scientific">Chara braunii</name>
    <name type="common">Braun's stonewort</name>
    <dbReference type="NCBI Taxonomy" id="69332"/>
    <lineage>
        <taxon>Eukaryota</taxon>
        <taxon>Viridiplantae</taxon>
        <taxon>Streptophyta</taxon>
        <taxon>Charophyceae</taxon>
        <taxon>Charales</taxon>
        <taxon>Characeae</taxon>
        <taxon>Chara</taxon>
    </lineage>
</organism>
<dbReference type="STRING" id="69332.A0A388KSC5"/>
<evidence type="ECO:0000313" key="1">
    <source>
        <dbReference type="EMBL" id="GBG72946.1"/>
    </source>
</evidence>
<dbReference type="EMBL" id="BFEA01000174">
    <property type="protein sequence ID" value="GBG72946.1"/>
    <property type="molecule type" value="Genomic_DNA"/>
</dbReference>
<protein>
    <submittedName>
        <fullName evidence="1">Uncharacterized protein</fullName>
    </submittedName>
</protein>
<dbReference type="Gramene" id="GBG72946">
    <property type="protein sequence ID" value="GBG72946"/>
    <property type="gene ID" value="CBR_g12667"/>
</dbReference>
<reference evidence="1 2" key="1">
    <citation type="journal article" date="2018" name="Cell">
        <title>The Chara Genome: Secondary Complexity and Implications for Plant Terrestrialization.</title>
        <authorList>
            <person name="Nishiyama T."/>
            <person name="Sakayama H."/>
            <person name="Vries J.D."/>
            <person name="Buschmann H."/>
            <person name="Saint-Marcoux D."/>
            <person name="Ullrich K.K."/>
            <person name="Haas F.B."/>
            <person name="Vanderstraeten L."/>
            <person name="Becker D."/>
            <person name="Lang D."/>
            <person name="Vosolsobe S."/>
            <person name="Rombauts S."/>
            <person name="Wilhelmsson P.K.I."/>
            <person name="Janitza P."/>
            <person name="Kern R."/>
            <person name="Heyl A."/>
            <person name="Rumpler F."/>
            <person name="Villalobos L.I.A.C."/>
            <person name="Clay J.M."/>
            <person name="Skokan R."/>
            <person name="Toyoda A."/>
            <person name="Suzuki Y."/>
            <person name="Kagoshima H."/>
            <person name="Schijlen E."/>
            <person name="Tajeshwar N."/>
            <person name="Catarino B."/>
            <person name="Hetherington A.J."/>
            <person name="Saltykova A."/>
            <person name="Bonnot C."/>
            <person name="Breuninger H."/>
            <person name="Symeonidi A."/>
            <person name="Radhakrishnan G.V."/>
            <person name="Van Nieuwerburgh F."/>
            <person name="Deforce D."/>
            <person name="Chang C."/>
            <person name="Karol K.G."/>
            <person name="Hedrich R."/>
            <person name="Ulvskov P."/>
            <person name="Glockner G."/>
            <person name="Delwiche C.F."/>
            <person name="Petrasek J."/>
            <person name="Van de Peer Y."/>
            <person name="Friml J."/>
            <person name="Beilby M."/>
            <person name="Dolan L."/>
            <person name="Kohara Y."/>
            <person name="Sugano S."/>
            <person name="Fujiyama A."/>
            <person name="Delaux P.-M."/>
            <person name="Quint M."/>
            <person name="TheiBen G."/>
            <person name="Hagemann M."/>
            <person name="Harholt J."/>
            <person name="Dunand C."/>
            <person name="Zachgo S."/>
            <person name="Langdale J."/>
            <person name="Maumus F."/>
            <person name="Straeten D.V.D."/>
            <person name="Gould S.B."/>
            <person name="Rensing S.A."/>
        </authorList>
    </citation>
    <scope>NUCLEOTIDE SEQUENCE [LARGE SCALE GENOMIC DNA]</scope>
    <source>
        <strain evidence="1 2">S276</strain>
    </source>
</reference>
<name>A0A388KSC5_CHABU</name>
<proteinExistence type="predicted"/>
<gene>
    <name evidence="1" type="ORF">CBR_g12667</name>
</gene>